<dbReference type="GO" id="GO:0048188">
    <property type="term" value="C:Set1C/COMPASS complex"/>
    <property type="evidence" value="ECO:0007669"/>
    <property type="project" value="TreeGrafter"/>
</dbReference>
<reference evidence="8 9" key="2">
    <citation type="submission" date="2018-07" db="EMBL/GenBank/DDBJ databases">
        <title>Genome sequencing of oomycete isolates from Chile give support for New Zealand origin for Phytophthora kernoviae and make available the first Nothophytophthora sp. genome.</title>
        <authorList>
            <person name="Studholme D.J."/>
            <person name="Sanfuentes E."/>
            <person name="Panda P."/>
            <person name="Hill R."/>
            <person name="Sambles C."/>
            <person name="Grant M."/>
            <person name="Williams N.M."/>
            <person name="Mcdougal R.L."/>
        </authorList>
    </citation>
    <scope>NUCLEOTIDE SEQUENCE [LARGE SCALE GENOMIC DNA]</scope>
    <source>
        <strain evidence="6">Chile2</strain>
        <strain evidence="7">Chile4</strain>
    </source>
</reference>
<comment type="caution">
    <text evidence="7">The sequence shown here is derived from an EMBL/GenBank/DDBJ whole genome shotgun (WGS) entry which is preliminary data.</text>
</comment>
<dbReference type="Proteomes" id="UP000285883">
    <property type="component" value="Unassembled WGS sequence"/>
</dbReference>
<name>A0A3R7JZW6_9STRA</name>
<feature type="repeat" description="WD" evidence="3">
    <location>
        <begin position="80"/>
        <end position="115"/>
    </location>
</feature>
<reference evidence="4" key="1">
    <citation type="journal article" date="2015" name="Genom Data">
        <title>Genome sequences of six Phytophthora species associated with forests in New Zealand.</title>
        <authorList>
            <person name="Studholme D.J."/>
            <person name="McDougal R.L."/>
            <person name="Sambles C."/>
            <person name="Hansen E."/>
            <person name="Hardy G."/>
            <person name="Grant M."/>
            <person name="Ganley R.J."/>
            <person name="Williams N.M."/>
        </authorList>
    </citation>
    <scope>NUCLEOTIDE SEQUENCE</scope>
    <source>
        <strain evidence="4">NZFS 2646</strain>
        <strain evidence="5">NZFS 3630</strain>
    </source>
</reference>
<evidence type="ECO:0000313" key="8">
    <source>
        <dbReference type="Proteomes" id="UP000285624"/>
    </source>
</evidence>
<dbReference type="PANTHER" id="PTHR22847:SF637">
    <property type="entry name" value="WD REPEAT DOMAIN 5B"/>
    <property type="match status" value="1"/>
</dbReference>
<dbReference type="PROSITE" id="PS50294">
    <property type="entry name" value="WD_REPEATS_REGION"/>
    <property type="match status" value="1"/>
</dbReference>
<evidence type="ECO:0000256" key="1">
    <source>
        <dbReference type="ARBA" id="ARBA00022574"/>
    </source>
</evidence>
<protein>
    <submittedName>
        <fullName evidence="7">Uncharacterized protein</fullName>
    </submittedName>
</protein>
<dbReference type="Proteomes" id="UP000285624">
    <property type="component" value="Unassembled WGS sequence"/>
</dbReference>
<dbReference type="STRING" id="325452.A0A3R7JZW6"/>
<dbReference type="AlphaFoldDB" id="A0A3R7JZW6"/>
<feature type="repeat" description="WD" evidence="3">
    <location>
        <begin position="125"/>
        <end position="164"/>
    </location>
</feature>
<keyword evidence="8" id="KW-1185">Reference proteome</keyword>
<dbReference type="EMBL" id="JPWV03000086">
    <property type="protein sequence ID" value="KAG2525777.1"/>
    <property type="molecule type" value="Genomic_DNA"/>
</dbReference>
<dbReference type="PANTHER" id="PTHR22847">
    <property type="entry name" value="WD40 REPEAT PROTEIN"/>
    <property type="match status" value="1"/>
</dbReference>
<proteinExistence type="predicted"/>
<evidence type="ECO:0000313" key="7">
    <source>
        <dbReference type="EMBL" id="RLN80439.1"/>
    </source>
</evidence>
<gene>
    <name evidence="6" type="ORF">BBI17_004591</name>
    <name evidence="7" type="ORF">BBO99_00004466</name>
    <name evidence="4" type="ORF">JM16_004222</name>
    <name evidence="5" type="ORF">JM18_003743</name>
</gene>
<dbReference type="InterPro" id="IPR001680">
    <property type="entry name" value="WD40_rpt"/>
</dbReference>
<evidence type="ECO:0000313" key="9">
    <source>
        <dbReference type="Proteomes" id="UP000285883"/>
    </source>
</evidence>
<dbReference type="PROSITE" id="PS00678">
    <property type="entry name" value="WD_REPEATS_1"/>
    <property type="match status" value="3"/>
</dbReference>
<feature type="repeat" description="WD" evidence="3">
    <location>
        <begin position="34"/>
        <end position="64"/>
    </location>
</feature>
<dbReference type="Pfam" id="PF00400">
    <property type="entry name" value="WD40"/>
    <property type="match status" value="4"/>
</dbReference>
<evidence type="ECO:0000313" key="4">
    <source>
        <dbReference type="EMBL" id="KAG2525777.1"/>
    </source>
</evidence>
<dbReference type="EMBL" id="MAYM02001654">
    <property type="protein sequence ID" value="RLN14081.1"/>
    <property type="molecule type" value="Genomic_DNA"/>
</dbReference>
<dbReference type="InterPro" id="IPR020472">
    <property type="entry name" value="WD40_PAC1"/>
</dbReference>
<organism evidence="7 8">
    <name type="scientific">Phytophthora kernoviae</name>
    <dbReference type="NCBI Taxonomy" id="325452"/>
    <lineage>
        <taxon>Eukaryota</taxon>
        <taxon>Sar</taxon>
        <taxon>Stramenopiles</taxon>
        <taxon>Oomycota</taxon>
        <taxon>Peronosporomycetes</taxon>
        <taxon>Peronosporales</taxon>
        <taxon>Peronosporaceae</taxon>
        <taxon>Phytophthora</taxon>
    </lineage>
</organism>
<reference evidence="4" key="3">
    <citation type="submission" date="2020-06" db="EMBL/GenBank/DDBJ databases">
        <authorList>
            <person name="Studholme D.J."/>
        </authorList>
    </citation>
    <scope>NUCLEOTIDE SEQUENCE</scope>
    <source>
        <strain evidence="4">NZFS 2646</strain>
        <strain evidence="5">NZFS 3630</strain>
    </source>
</reference>
<dbReference type="SUPFAM" id="SSF50978">
    <property type="entry name" value="WD40 repeat-like"/>
    <property type="match status" value="1"/>
</dbReference>
<dbReference type="PRINTS" id="PR00320">
    <property type="entry name" value="GPROTEINBRPT"/>
</dbReference>
<dbReference type="EMBL" id="JPWU03000076">
    <property type="protein sequence ID" value="KAG2527543.1"/>
    <property type="molecule type" value="Genomic_DNA"/>
</dbReference>
<dbReference type="Proteomes" id="UP000792063">
    <property type="component" value="Unassembled WGS sequence"/>
</dbReference>
<dbReference type="InterPro" id="IPR036322">
    <property type="entry name" value="WD40_repeat_dom_sf"/>
</dbReference>
<dbReference type="PROSITE" id="PS50082">
    <property type="entry name" value="WD_REPEATS_2"/>
    <property type="match status" value="4"/>
</dbReference>
<sequence length="207" mass="22767">MVFAETSDDDLALGYRRRTMQIWDIAVSKLKVSVLAHHAGVRELQVSGTRLVTAANDRVVKVWDTAFRGSGSALQPTQRLRDHGGPVQCISLGGPADPNICTGAADGLVRVWDLRYVQRGPRLTLRGHIGPVTRLQRDFTKLVSAGEDGWLRVWDMHSGVCLREKQVHSSGVTCLEMHDSFVYSGSWDGSVRVWDIENLSNSTQGGA</sequence>
<dbReference type="InterPro" id="IPR015943">
    <property type="entry name" value="WD40/YVTN_repeat-like_dom_sf"/>
</dbReference>
<dbReference type="InterPro" id="IPR019775">
    <property type="entry name" value="WD40_repeat_CS"/>
</dbReference>
<evidence type="ECO:0000256" key="2">
    <source>
        <dbReference type="ARBA" id="ARBA00022737"/>
    </source>
</evidence>
<dbReference type="GO" id="GO:0042393">
    <property type="term" value="F:histone binding"/>
    <property type="evidence" value="ECO:0007669"/>
    <property type="project" value="TreeGrafter"/>
</dbReference>
<dbReference type="EMBL" id="MBDN02000108">
    <property type="protein sequence ID" value="RLN80439.1"/>
    <property type="molecule type" value="Genomic_DNA"/>
</dbReference>
<accession>A0A3R7JZW6</accession>
<dbReference type="Proteomes" id="UP000785171">
    <property type="component" value="Unassembled WGS sequence"/>
</dbReference>
<evidence type="ECO:0000313" key="6">
    <source>
        <dbReference type="EMBL" id="RLN14081.1"/>
    </source>
</evidence>
<evidence type="ECO:0000313" key="5">
    <source>
        <dbReference type="EMBL" id="KAG2527543.1"/>
    </source>
</evidence>
<feature type="repeat" description="WD" evidence="3">
    <location>
        <begin position="165"/>
        <end position="204"/>
    </location>
</feature>
<dbReference type="SMART" id="SM00320">
    <property type="entry name" value="WD40"/>
    <property type="match status" value="4"/>
</dbReference>
<evidence type="ECO:0000256" key="3">
    <source>
        <dbReference type="PROSITE-ProRule" id="PRU00221"/>
    </source>
</evidence>
<keyword evidence="1 3" id="KW-0853">WD repeat</keyword>
<dbReference type="Gene3D" id="2.130.10.10">
    <property type="entry name" value="YVTN repeat-like/Quinoprotein amine dehydrogenase"/>
    <property type="match status" value="1"/>
</dbReference>
<keyword evidence="2" id="KW-0677">Repeat</keyword>